<evidence type="ECO:0000313" key="1">
    <source>
        <dbReference type="EMBL" id="MCM3738404.1"/>
    </source>
</evidence>
<dbReference type="EMBL" id="JAMBOP010000043">
    <property type="protein sequence ID" value="MCM3738404.1"/>
    <property type="molecule type" value="Genomic_DNA"/>
</dbReference>
<organism evidence="1 2">
    <name type="scientific">Bacillus cytotoxicus</name>
    <dbReference type="NCBI Taxonomy" id="580165"/>
    <lineage>
        <taxon>Bacteria</taxon>
        <taxon>Bacillati</taxon>
        <taxon>Bacillota</taxon>
        <taxon>Bacilli</taxon>
        <taxon>Bacillales</taxon>
        <taxon>Bacillaceae</taxon>
        <taxon>Bacillus</taxon>
        <taxon>Bacillus cereus group</taxon>
    </lineage>
</organism>
<reference evidence="1" key="1">
    <citation type="submission" date="2022-05" db="EMBL/GenBank/DDBJ databases">
        <title>Comparative Genomics of Spacecraft Associated Microbes.</title>
        <authorList>
            <person name="Tran M.T."/>
            <person name="Wright A."/>
            <person name="Seuylemezian A."/>
            <person name="Eisen J."/>
            <person name="Coil D."/>
        </authorList>
    </citation>
    <scope>NUCLEOTIDE SEQUENCE</scope>
    <source>
        <strain evidence="1">FAIRING 10M-2.2</strain>
    </source>
</reference>
<protein>
    <submittedName>
        <fullName evidence="1">Cell division protein SepF</fullName>
    </submittedName>
</protein>
<proteinExistence type="predicted"/>
<sequence>MSWSKVKYFFFDTPEEREAHYAYEKEQDDMKKQQEPEQDTPLAKVQPKQNVVSIESAKQPSKVVLLEPRTYSEAQGISDHLKGRRAVVINLQRMSTDQALRIVDFLSGTVYAIGGDIQKLGPKTFICTPDNVDIVGAISELFGEEEETNTKRW</sequence>
<comment type="caution">
    <text evidence="1">The sequence shown here is derived from an EMBL/GenBank/DDBJ whole genome shotgun (WGS) entry which is preliminary data.</text>
</comment>
<gene>
    <name evidence="1" type="ORF">M3215_22135</name>
</gene>
<evidence type="ECO:0000313" key="2">
    <source>
        <dbReference type="Proteomes" id="UP001202289"/>
    </source>
</evidence>
<keyword evidence="1" id="KW-0132">Cell division</keyword>
<keyword evidence="2" id="KW-1185">Reference proteome</keyword>
<name>A0ACC6ABW6_9BACI</name>
<keyword evidence="1" id="KW-0131">Cell cycle</keyword>
<accession>A0ACC6ABW6</accession>
<dbReference type="Proteomes" id="UP001202289">
    <property type="component" value="Unassembled WGS sequence"/>
</dbReference>